<name>A0A1A8WKB6_PLAOA</name>
<dbReference type="VEuPathDB" id="PlasmoDB:PocGH01_00116000"/>
<keyword evidence="1" id="KW-0812">Transmembrane</keyword>
<evidence type="ECO:0000313" key="2">
    <source>
        <dbReference type="EMBL" id="SBS92290.1"/>
    </source>
</evidence>
<evidence type="ECO:0000256" key="1">
    <source>
        <dbReference type="SAM" id="Phobius"/>
    </source>
</evidence>
<keyword evidence="1" id="KW-0472">Membrane</keyword>
<proteinExistence type="predicted"/>
<dbReference type="InterPro" id="IPR008780">
    <property type="entry name" value="Plasmodium_Vir"/>
</dbReference>
<organism evidence="2 3">
    <name type="scientific">Plasmodium ovale curtisi</name>
    <dbReference type="NCBI Taxonomy" id="864141"/>
    <lineage>
        <taxon>Eukaryota</taxon>
        <taxon>Sar</taxon>
        <taxon>Alveolata</taxon>
        <taxon>Apicomplexa</taxon>
        <taxon>Aconoidasida</taxon>
        <taxon>Haemosporida</taxon>
        <taxon>Plasmodiidae</taxon>
        <taxon>Plasmodium</taxon>
        <taxon>Plasmodium (Plasmodium)</taxon>
    </lineage>
</organism>
<sequence length="321" mass="37385">MEEEDQLISSTNSSINYRKFYNWENSYDEDDKCGKLEKNLHNYKGIRELCLKLKGILEGFKFNRLYTLDDTHGCHVLNYWIYDYIFNEIIKKHSYENIASNITLQLLRSWDYIDPNKKCSLDSLLSNEDYFNKCKILYDYALDYETIADKIERANFKCSTEYNTYVEKAVRTYNKVKSECSVSPVLSNCKILEKIHEMHGVDKLSKLQCSGIKSPKLPSANLEGTYQGSHHTYAPQGISQFQGHSSPVTATAIVLPLIGIFLFLFMLYKFTPFESWARVHFMRKKIIQNLNNEPINIPEENTGNFVEKGLQLKTHIGYHPQ</sequence>
<keyword evidence="1" id="KW-1133">Transmembrane helix</keyword>
<accession>A0A1A8WKB6</accession>
<evidence type="ECO:0000313" key="3">
    <source>
        <dbReference type="Proteomes" id="UP000078560"/>
    </source>
</evidence>
<reference evidence="3" key="1">
    <citation type="submission" date="2016-05" db="EMBL/GenBank/DDBJ databases">
        <authorList>
            <person name="Naeem Raeece"/>
        </authorList>
    </citation>
    <scope>NUCLEOTIDE SEQUENCE [LARGE SCALE GENOMIC DNA]</scope>
</reference>
<dbReference type="AlphaFoldDB" id="A0A1A8WKB6"/>
<protein>
    <submittedName>
        <fullName evidence="2">PIR Superfamily Protein</fullName>
    </submittedName>
</protein>
<dbReference type="EMBL" id="FLQU01001271">
    <property type="protein sequence ID" value="SBS92290.1"/>
    <property type="molecule type" value="Genomic_DNA"/>
</dbReference>
<dbReference type="Pfam" id="PF05795">
    <property type="entry name" value="Plasmodium_Vir"/>
    <property type="match status" value="1"/>
</dbReference>
<dbReference type="Proteomes" id="UP000078560">
    <property type="component" value="Unassembled WGS sequence"/>
</dbReference>
<feature type="transmembrane region" description="Helical" evidence="1">
    <location>
        <begin position="248"/>
        <end position="268"/>
    </location>
</feature>
<gene>
    <name evidence="2" type="ORF">POVCU2_0073280</name>
</gene>